<reference evidence="9" key="3">
    <citation type="submission" date="2025-09" db="UniProtKB">
        <authorList>
            <consortium name="Ensembl"/>
        </authorList>
    </citation>
    <scope>IDENTIFICATION</scope>
</reference>
<evidence type="ECO:0000313" key="9">
    <source>
        <dbReference type="Ensembl" id="ENSGWIP00000026635.1"/>
    </source>
</evidence>
<dbReference type="InterPro" id="IPR018142">
    <property type="entry name" value="Somatostatin/Cortistatin_C"/>
</dbReference>
<proteinExistence type="inferred from homology"/>
<dbReference type="AlphaFoldDB" id="A0A8C5ETN9"/>
<dbReference type="PANTHER" id="PTHR10558">
    <property type="entry name" value="SOMATOSTATIN"/>
    <property type="match status" value="1"/>
</dbReference>
<feature type="domain" description="Somatostatin/Cortistatin C-terminal" evidence="8">
    <location>
        <begin position="82"/>
        <end position="99"/>
    </location>
</feature>
<dbReference type="GO" id="GO:0005179">
    <property type="term" value="F:hormone activity"/>
    <property type="evidence" value="ECO:0007669"/>
    <property type="project" value="UniProtKB-KW"/>
</dbReference>
<protein>
    <recommendedName>
        <fullName evidence="8">Somatostatin/Cortistatin C-terminal domain-containing protein</fullName>
    </recommendedName>
</protein>
<evidence type="ECO:0000256" key="5">
    <source>
        <dbReference type="ARBA" id="ARBA00022685"/>
    </source>
</evidence>
<evidence type="ECO:0000259" key="8">
    <source>
        <dbReference type="Pfam" id="PF03002"/>
    </source>
</evidence>
<evidence type="ECO:0000256" key="7">
    <source>
        <dbReference type="ARBA" id="ARBA00023157"/>
    </source>
</evidence>
<sequence>DNSKNVGFRLSSSGFLLRKYKILPIFNDVSRWFLLKFMPNLMTDAPSDEMIRELEEDEEDEEETKARGRDAVMRRHLSLAQRERKAGCRNFFWKTFTSC</sequence>
<dbReference type="Proteomes" id="UP000694680">
    <property type="component" value="Chromosome 18"/>
</dbReference>
<dbReference type="InterPro" id="IPR004250">
    <property type="entry name" value="Somatostatin"/>
</dbReference>
<evidence type="ECO:0000256" key="4">
    <source>
        <dbReference type="ARBA" id="ARBA00022525"/>
    </source>
</evidence>
<accession>A0A8C5ETN9</accession>
<keyword evidence="5" id="KW-0165">Cleavage on pair of basic residues</keyword>
<comment type="subcellular location">
    <subcellularLocation>
        <location evidence="2">Secreted</location>
    </subcellularLocation>
</comment>
<organism evidence="9 10">
    <name type="scientific">Gouania willdenowi</name>
    <name type="common">Blunt-snouted clingfish</name>
    <name type="synonym">Lepadogaster willdenowi</name>
    <dbReference type="NCBI Taxonomy" id="441366"/>
    <lineage>
        <taxon>Eukaryota</taxon>
        <taxon>Metazoa</taxon>
        <taxon>Chordata</taxon>
        <taxon>Craniata</taxon>
        <taxon>Vertebrata</taxon>
        <taxon>Euteleostomi</taxon>
        <taxon>Actinopterygii</taxon>
        <taxon>Neopterygii</taxon>
        <taxon>Teleostei</taxon>
        <taxon>Neoteleostei</taxon>
        <taxon>Acanthomorphata</taxon>
        <taxon>Ovalentaria</taxon>
        <taxon>Blenniimorphae</taxon>
        <taxon>Blenniiformes</taxon>
        <taxon>Gobiesocoidei</taxon>
        <taxon>Gobiesocidae</taxon>
        <taxon>Gobiesocinae</taxon>
        <taxon>Gouania</taxon>
    </lineage>
</organism>
<keyword evidence="10" id="KW-1185">Reference proteome</keyword>
<keyword evidence="7" id="KW-1015">Disulfide bond</keyword>
<name>A0A8C5ETN9_GOUWI</name>
<dbReference type="Ensembl" id="ENSGWIT00000029098.1">
    <property type="protein sequence ID" value="ENSGWIP00000026635.1"/>
    <property type="gene ID" value="ENSGWIG00000013976.1"/>
</dbReference>
<dbReference type="GO" id="GO:0030334">
    <property type="term" value="P:regulation of cell migration"/>
    <property type="evidence" value="ECO:0007669"/>
    <property type="project" value="TreeGrafter"/>
</dbReference>
<comment type="similarity">
    <text evidence="3">Belongs to the somatostatin family.</text>
</comment>
<keyword evidence="6" id="KW-0372">Hormone</keyword>
<reference evidence="9" key="1">
    <citation type="submission" date="2020-06" db="EMBL/GenBank/DDBJ databases">
        <authorList>
            <consortium name="Wellcome Sanger Institute Data Sharing"/>
        </authorList>
    </citation>
    <scope>NUCLEOTIDE SEQUENCE [LARGE SCALE GENOMIC DNA]</scope>
</reference>
<evidence type="ECO:0000256" key="6">
    <source>
        <dbReference type="ARBA" id="ARBA00022702"/>
    </source>
</evidence>
<reference evidence="9" key="2">
    <citation type="submission" date="2025-08" db="UniProtKB">
        <authorList>
            <consortium name="Ensembl"/>
        </authorList>
    </citation>
    <scope>IDENTIFICATION</scope>
</reference>
<evidence type="ECO:0000313" key="10">
    <source>
        <dbReference type="Proteomes" id="UP000694680"/>
    </source>
</evidence>
<dbReference type="GO" id="GO:0005615">
    <property type="term" value="C:extracellular space"/>
    <property type="evidence" value="ECO:0007669"/>
    <property type="project" value="TreeGrafter"/>
</dbReference>
<keyword evidence="4" id="KW-0964">Secreted</keyword>
<comment type="function">
    <text evidence="1">Somatostatin inhibits the release of somatotropin.</text>
</comment>
<evidence type="ECO:0000256" key="2">
    <source>
        <dbReference type="ARBA" id="ARBA00004613"/>
    </source>
</evidence>
<evidence type="ECO:0000256" key="1">
    <source>
        <dbReference type="ARBA" id="ARBA00003524"/>
    </source>
</evidence>
<evidence type="ECO:0000256" key="3">
    <source>
        <dbReference type="ARBA" id="ARBA00008327"/>
    </source>
</evidence>
<dbReference type="Pfam" id="PF03002">
    <property type="entry name" value="Somatostatin"/>
    <property type="match status" value="1"/>
</dbReference>